<dbReference type="AlphaFoldDB" id="A0A0M4DKS1"/>
<comment type="subcellular location">
    <subcellularLocation>
        <location evidence="1">Cell membrane</location>
    </subcellularLocation>
</comment>
<dbReference type="GO" id="GO:0016757">
    <property type="term" value="F:glycosyltransferase activity"/>
    <property type="evidence" value="ECO:0007669"/>
    <property type="project" value="UniProtKB-KW"/>
</dbReference>
<proteinExistence type="predicted"/>
<protein>
    <submittedName>
        <fullName evidence="6">Glycosyltransferase like family 2</fullName>
    </submittedName>
</protein>
<organism evidence="6 7">
    <name type="scientific">Desulfuromonas soudanensis</name>
    <dbReference type="NCBI Taxonomy" id="1603606"/>
    <lineage>
        <taxon>Bacteria</taxon>
        <taxon>Pseudomonadati</taxon>
        <taxon>Thermodesulfobacteriota</taxon>
        <taxon>Desulfuromonadia</taxon>
        <taxon>Desulfuromonadales</taxon>
        <taxon>Desulfuromonadaceae</taxon>
        <taxon>Desulfuromonas</taxon>
    </lineage>
</organism>
<name>A0A0M4DKS1_9BACT</name>
<dbReference type="KEGG" id="des:DSOUD_3458"/>
<dbReference type="RefSeq" id="WP_053552115.1">
    <property type="nucleotide sequence ID" value="NZ_CP010802.1"/>
</dbReference>
<evidence type="ECO:0000313" key="6">
    <source>
        <dbReference type="EMBL" id="ALC18175.1"/>
    </source>
</evidence>
<dbReference type="PANTHER" id="PTHR43646:SF2">
    <property type="entry name" value="GLYCOSYLTRANSFERASE 2-LIKE DOMAIN-CONTAINING PROTEIN"/>
    <property type="match status" value="1"/>
</dbReference>
<dbReference type="PATRIC" id="fig|1603606.3.peg.3719"/>
<dbReference type="SUPFAM" id="SSF53448">
    <property type="entry name" value="Nucleotide-diphospho-sugar transferases"/>
    <property type="match status" value="1"/>
</dbReference>
<dbReference type="Gene3D" id="3.90.550.10">
    <property type="entry name" value="Spore Coat Polysaccharide Biosynthesis Protein SpsA, Chain A"/>
    <property type="match status" value="1"/>
</dbReference>
<evidence type="ECO:0000256" key="1">
    <source>
        <dbReference type="ARBA" id="ARBA00004236"/>
    </source>
</evidence>
<keyword evidence="3" id="KW-0328">Glycosyltransferase</keyword>
<keyword evidence="2" id="KW-1003">Cell membrane</keyword>
<dbReference type="Proteomes" id="UP000057158">
    <property type="component" value="Chromosome"/>
</dbReference>
<dbReference type="STRING" id="1603606.DSOUD_3458"/>
<evidence type="ECO:0000313" key="7">
    <source>
        <dbReference type="Proteomes" id="UP000057158"/>
    </source>
</evidence>
<accession>A0A0M4DKS1</accession>
<dbReference type="GO" id="GO:0005886">
    <property type="term" value="C:plasma membrane"/>
    <property type="evidence" value="ECO:0007669"/>
    <property type="project" value="UniProtKB-SubCell"/>
</dbReference>
<dbReference type="InterPro" id="IPR029044">
    <property type="entry name" value="Nucleotide-diphossugar_trans"/>
</dbReference>
<sequence length="427" mass="46545">MTPAPLPPAVTRYLEKRRAPGPWDLAGTRRSDFSTALVIPALAEGESLQATLGSLGENPSAERERTLVVVVVNHRPDAAAEDRRANLSTLQQLAEGRVPSGLQLAWVDAATPGFELPLRDGGVGLARKIGFDLALTRLDHRSPSPLLVSLDADTLVRPDYLSSLRRHFAAAAEGAAVIPFRHQPGACAASQQAIDRYELYLRHYVLGLFLARSPYAFHTLGSAIACRAEAYMRMGGMNRRRAGEDFYFLQQLAKTCGVATLCGTLVHPSARSSRRTPFGTGPSMARLLAGEEEAVLFFPPETFRILGAWLALATAGRKTPGEELLAAAGDISPLLAAFLDGLGLPRLWRQLQEQHRDQGRFVAAFHTWFDGLKTLQLIHHLCAATLPKTSPERALPALMAWAGLQPTTRLDQQIARLRKREIPGDIP</sequence>
<dbReference type="PANTHER" id="PTHR43646">
    <property type="entry name" value="GLYCOSYLTRANSFERASE"/>
    <property type="match status" value="1"/>
</dbReference>
<keyword evidence="5" id="KW-0472">Membrane</keyword>
<keyword evidence="7" id="KW-1185">Reference proteome</keyword>
<evidence type="ECO:0000256" key="4">
    <source>
        <dbReference type="ARBA" id="ARBA00022679"/>
    </source>
</evidence>
<reference evidence="6 7" key="1">
    <citation type="submission" date="2015-07" db="EMBL/GenBank/DDBJ databases">
        <title>Isolation and Genomic Characterization of a Novel Halophilic Metal-Reducing Deltaproteobacterium from the Deep Subsurface.</title>
        <authorList>
            <person name="Badalamenti J.P."/>
            <person name="Summers Z.M."/>
            <person name="Gralnick J.A."/>
            <person name="Bond D.R."/>
        </authorList>
    </citation>
    <scope>NUCLEOTIDE SEQUENCE [LARGE SCALE GENOMIC DNA]</scope>
    <source>
        <strain evidence="6 7">WTL</strain>
    </source>
</reference>
<keyword evidence="4 6" id="KW-0808">Transferase</keyword>
<evidence type="ECO:0000256" key="5">
    <source>
        <dbReference type="ARBA" id="ARBA00023136"/>
    </source>
</evidence>
<gene>
    <name evidence="6" type="ORF">DSOUD_3458</name>
</gene>
<dbReference type="EMBL" id="CP010802">
    <property type="protein sequence ID" value="ALC18175.1"/>
    <property type="molecule type" value="Genomic_DNA"/>
</dbReference>
<evidence type="ECO:0000256" key="3">
    <source>
        <dbReference type="ARBA" id="ARBA00022676"/>
    </source>
</evidence>
<evidence type="ECO:0000256" key="2">
    <source>
        <dbReference type="ARBA" id="ARBA00022475"/>
    </source>
</evidence>
<dbReference type="OrthoDB" id="5391853at2"/>